<reference evidence="2" key="1">
    <citation type="journal article" date="2011" name="PLoS Biol.">
        <title>Gene gain and loss during evolution of obligate parasitism in the white rust pathogen of Arabidopsis thaliana.</title>
        <authorList>
            <person name="Kemen E."/>
            <person name="Gardiner A."/>
            <person name="Schultz-Larsen T."/>
            <person name="Kemen A.C."/>
            <person name="Balmuth A.L."/>
            <person name="Robert-Seilaniantz A."/>
            <person name="Bailey K."/>
            <person name="Holub E."/>
            <person name="Studholme D.J."/>
            <person name="Maclean D."/>
            <person name="Jones J.D."/>
        </authorList>
    </citation>
    <scope>NUCLEOTIDE SEQUENCE</scope>
</reference>
<evidence type="ECO:0000313" key="2">
    <source>
        <dbReference type="EMBL" id="CCA20421.1"/>
    </source>
</evidence>
<evidence type="ECO:0000259" key="1">
    <source>
        <dbReference type="PROSITE" id="PS50222"/>
    </source>
</evidence>
<dbReference type="SUPFAM" id="SSF63748">
    <property type="entry name" value="Tudor/PWWP/MBT"/>
    <property type="match status" value="1"/>
</dbReference>
<dbReference type="Gene3D" id="1.20.58.2190">
    <property type="match status" value="2"/>
</dbReference>
<dbReference type="InterPro" id="IPR002048">
    <property type="entry name" value="EF_hand_dom"/>
</dbReference>
<gene>
    <name evidence="2" type="primary">AlNc14C94G5784</name>
    <name evidence="2" type="ORF">ALNC14_065640</name>
</gene>
<dbReference type="SMART" id="SM00743">
    <property type="entry name" value="Agenet"/>
    <property type="match status" value="2"/>
</dbReference>
<dbReference type="InterPro" id="IPR002999">
    <property type="entry name" value="Tudor"/>
</dbReference>
<dbReference type="PANTHER" id="PTHR23153:SF38">
    <property type="entry name" value="UBX DOMAIN-CONTAINING PROTEIN 6"/>
    <property type="match status" value="1"/>
</dbReference>
<dbReference type="CDD" id="cd04508">
    <property type="entry name" value="Tudor_SF"/>
    <property type="match status" value="2"/>
</dbReference>
<organism evidence="2">
    <name type="scientific">Albugo laibachii Nc14</name>
    <dbReference type="NCBI Taxonomy" id="890382"/>
    <lineage>
        <taxon>Eukaryota</taxon>
        <taxon>Sar</taxon>
        <taxon>Stramenopiles</taxon>
        <taxon>Oomycota</taxon>
        <taxon>Peronosporomycetes</taxon>
        <taxon>Albuginales</taxon>
        <taxon>Albuginaceae</taxon>
        <taxon>Albugo</taxon>
    </lineage>
</organism>
<dbReference type="Gene3D" id="2.30.30.140">
    <property type="match status" value="2"/>
</dbReference>
<name>F0WGQ7_9STRA</name>
<protein>
    <submittedName>
        <fullName evidence="2">Uncharacterized protein AlNc14C94G5784</fullName>
    </submittedName>
</protein>
<dbReference type="InterPro" id="IPR014002">
    <property type="entry name" value="Agenet_dom_plant"/>
</dbReference>
<dbReference type="HOGENOM" id="CLU_262183_0_0_1"/>
<feature type="domain" description="EF-hand" evidence="1">
    <location>
        <begin position="1048"/>
        <end position="1072"/>
    </location>
</feature>
<dbReference type="EMBL" id="FR824139">
    <property type="protein sequence ID" value="CCA20421.1"/>
    <property type="molecule type" value="Genomic_DNA"/>
</dbReference>
<reference evidence="2" key="2">
    <citation type="submission" date="2011-02" db="EMBL/GenBank/DDBJ databases">
        <authorList>
            <person name="MacLean D."/>
        </authorList>
    </citation>
    <scope>NUCLEOTIDE SEQUENCE</scope>
</reference>
<dbReference type="SMART" id="SM00333">
    <property type="entry name" value="TUDOR"/>
    <property type="match status" value="3"/>
</dbReference>
<dbReference type="PROSITE" id="PS00018">
    <property type="entry name" value="EF_HAND_1"/>
    <property type="match status" value="1"/>
</dbReference>
<dbReference type="CDD" id="cd09212">
    <property type="entry name" value="PUB"/>
    <property type="match status" value="2"/>
</dbReference>
<proteinExistence type="predicted"/>
<sequence length="1321" mass="149795">MPRDRIVAGSPVLILSSNEAGTVVQVRETSKTCVVKLTHDGSLRKRVPLSDVEPQSLENGPGALKLGDRVEAQFQSGERYYPGKVSAVNEDGTYEIQYDDGDVEPRVAYKQIKEAVRPVAQAMFTRGQVVMARYKKGRQWYRGRVESVHPGLSTAYDIIYDDGDEEAQVAEKDLKEVPVDDSITNKSIEVLHLPVDLISIEILRTGQKVDVRLQADDTLVPGQIKFIHREEEACDVLYDSGSSEKYVSIDRIHFQAQPEMNPAVETIPKSPEKPLKAQEIDSVKMEASFSVSERVLAHRESRSEWEEGVITSINTEGLCSKRFVLGDVEQTDVSFASLRPLSSREDPSQATRTSPIQEYVLLLDQLAMTLYESTEMKTRPKSMYFQRKVPETDNENEALDATIARLFDAPLLTSFQDHFGSYKPSGDPPSLTKEKLFLAIQDRLKGDKAFQPDTVKELLTHWFSRQESLRLMEEFPFSIMLVSLGYVFDQVAKQPIQKLVMSTLGGVRFASTQEQTLQVDVWRERLGDRVYQLLLQRFLAHAIPNCNPSRVYVADVASILSSFSNNAKTHDISRRLHELGLADFHRIHLSELLCLYVDQFGARSPWKKTSETLVIELRPIAFLAAYLYLEQDECIFSHGELVRRLCVGRTPPQVDLILRFRDAFSSFLEAPSLEPQARNQPMVSTSQLARELSENPSLERDFIALQRRASSVSLVELYASCGFSIDAIASALTVSNAVERLKLQINDSSAVSGILATVRSLCLKILRFPDNFAYWRVRVASPGFQAKIGRFHGAECLLEAVGFALSTDERFYELKAARTYSEGVSKRVEKLSKTTLEGLRGRCSELDTQLATLDGVDSILAIFHRLKSARDSLLIEECAQILTHLLFYVESVLENLQDQARRRIRKNNALFRRQLGRVEDPFVDDLMAVIGYRVDHQREPAYVLWGPKTHRLGRDVEWFLWRRRQELQAVLNDDLVWLRETLELPSKPEKKPACVSVLKGHLSMYSELFHRLSDEDAISYETFERTIAKTTTLSIPSNFSRSWLSPLAFDVNRDGKIDLADFENAFALREAFKKNSQPAKDSTKLCLPDAIALLVGKLRITLTREDAFLMLLILHQVVLRILKDPRKPHLWWQLEATPNSNGDAELHHLLKVVEGRELMELLGYKLERNSTSRWRFARVRLGQNLAKEVTRVQSFASILQQHLRAIYFSDHVSDVNAVARGIVASGVPDKSYGRMLAILLRCIDNVLKDSTGQYRILHTASKAFALHIGNVKGARALFDYVGFRETSESQLVLPDEVTSSTLQKRRLEISVAHEKLQERMY</sequence>
<dbReference type="PANTHER" id="PTHR23153">
    <property type="entry name" value="UBX-RELATED"/>
    <property type="match status" value="1"/>
</dbReference>
<dbReference type="SUPFAM" id="SSF143503">
    <property type="entry name" value="PUG domain-like"/>
    <property type="match status" value="3"/>
</dbReference>
<dbReference type="InterPro" id="IPR036339">
    <property type="entry name" value="PUB-like_dom_sf"/>
</dbReference>
<dbReference type="PROSITE" id="PS50222">
    <property type="entry name" value="EF_HAND_2"/>
    <property type="match status" value="1"/>
</dbReference>
<dbReference type="GO" id="GO:0005737">
    <property type="term" value="C:cytoplasm"/>
    <property type="evidence" value="ECO:0007669"/>
    <property type="project" value="TreeGrafter"/>
</dbReference>
<dbReference type="InterPro" id="IPR018247">
    <property type="entry name" value="EF_Hand_1_Ca_BS"/>
</dbReference>
<dbReference type="GO" id="GO:0005509">
    <property type="term" value="F:calcium ion binding"/>
    <property type="evidence" value="ECO:0007669"/>
    <property type="project" value="InterPro"/>
</dbReference>
<accession>F0WGQ7</accession>